<dbReference type="SMART" id="SM00109">
    <property type="entry name" value="C1"/>
    <property type="match status" value="1"/>
</dbReference>
<dbReference type="GO" id="GO:0046872">
    <property type="term" value="F:metal ion binding"/>
    <property type="evidence" value="ECO:0007669"/>
    <property type="project" value="UniProtKB-KW"/>
</dbReference>
<evidence type="ECO:0000256" key="3">
    <source>
        <dbReference type="SAM" id="MobiDB-lite"/>
    </source>
</evidence>
<reference evidence="6" key="1">
    <citation type="journal article" date="2018" name="PLoS ONE">
        <title>Chinook salmon (Oncorhynchus tshawytscha) genome and transcriptome.</title>
        <authorList>
            <person name="Christensen K.A."/>
            <person name="Leong J.S."/>
            <person name="Sakhrani D."/>
            <person name="Biagi C.A."/>
            <person name="Minkley D.R."/>
            <person name="Withler R.E."/>
            <person name="Rondeau E.B."/>
            <person name="Koop B.F."/>
            <person name="Devlin R.H."/>
        </authorList>
    </citation>
    <scope>NUCLEOTIDE SEQUENCE [LARGE SCALE GENOMIC DNA]</scope>
</reference>
<organism evidence="5 6">
    <name type="scientific">Oncorhynchus tshawytscha</name>
    <name type="common">Chinook salmon</name>
    <name type="synonym">Salmo tshawytscha</name>
    <dbReference type="NCBI Taxonomy" id="74940"/>
    <lineage>
        <taxon>Eukaryota</taxon>
        <taxon>Metazoa</taxon>
        <taxon>Chordata</taxon>
        <taxon>Craniata</taxon>
        <taxon>Vertebrata</taxon>
        <taxon>Euteleostomi</taxon>
        <taxon>Actinopterygii</taxon>
        <taxon>Neopterygii</taxon>
        <taxon>Teleostei</taxon>
        <taxon>Protacanthopterygii</taxon>
        <taxon>Salmoniformes</taxon>
        <taxon>Salmonidae</taxon>
        <taxon>Salmoninae</taxon>
        <taxon>Oncorhynchus</taxon>
    </lineage>
</organism>
<dbReference type="GO" id="GO:0015629">
    <property type="term" value="C:actin cytoskeleton"/>
    <property type="evidence" value="ECO:0007669"/>
    <property type="project" value="TreeGrafter"/>
</dbReference>
<feature type="compositionally biased region" description="Basic and acidic residues" evidence="3">
    <location>
        <begin position="121"/>
        <end position="133"/>
    </location>
</feature>
<sequence>MLEASRVPEAVDNQSEHQTGPNDTAPRSGVTVSEATETLTLDGGPIVSPGELQVDVMDKNPSKGEDEPRLLQGEESSDLSEARPGNENEVEARLAGLSLTQGESVEASRECGDSHPQTDMLLHDERAVDRQSDEVITSSSTISPERSSELTHQEAIPERPATPADLHTASDSDSGTAQSPELTSLSELDSETGPGEEKHSFSVEVDGGLSLGLQSPDTLASLDGVSERMLDTKVECSEALRPLDKSVKDKDTVCPAQGEEKGKKESLAYTEDSTLIHREKETFYPAQPCTDPTLQVKTTITESTEFPVSPCSESSESVGGSLSTTGALRDSISDVESLGEDSVFRKAVDGPRDSTSGVSVSFSSVDDVASVGPLSASSQGSVGPLSVSSLGSVGPPWAGAGAVGTRTSWSSGDTWQTTGKGGEEEERKDKLTEVPVCSAVMRPCIRSLSPFRRHSWGPGKNPEGETDVNQRSYSLEGLAGEEDAGKASADVGSAGRVTRLDSEERGSLLSLTEEQESDLGDCSSLDSQLSGRVLPVRRPLIPHQALTKSVSMLAISHRDLDGMGSYSSTSGSLEYSISEEDPGPLRSYTEGRQGTKVSRTFSYLKSKMSTKKNKEKDKDKSQGKEKDSKEKKTLNGHLFSSVNPAPSTTCHQCNKPINTKEAFLCTNCNAQVHKGCRDSLPVCVQVKMK</sequence>
<dbReference type="Gene3D" id="3.30.60.20">
    <property type="match status" value="1"/>
</dbReference>
<feature type="compositionally biased region" description="Basic and acidic residues" evidence="3">
    <location>
        <begin position="146"/>
        <end position="157"/>
    </location>
</feature>
<dbReference type="SUPFAM" id="SSF57889">
    <property type="entry name" value="Cysteine-rich domain"/>
    <property type="match status" value="1"/>
</dbReference>
<feature type="region of interest" description="Disordered" evidence="3">
    <location>
        <begin position="398"/>
        <end position="430"/>
    </location>
</feature>
<dbReference type="PROSITE" id="PS50081">
    <property type="entry name" value="ZF_DAG_PE_2"/>
    <property type="match status" value="1"/>
</dbReference>
<evidence type="ECO:0000313" key="6">
    <source>
        <dbReference type="Proteomes" id="UP000694402"/>
    </source>
</evidence>
<dbReference type="GO" id="GO:0016020">
    <property type="term" value="C:membrane"/>
    <property type="evidence" value="ECO:0007669"/>
    <property type="project" value="TreeGrafter"/>
</dbReference>
<dbReference type="InterPro" id="IPR002219">
    <property type="entry name" value="PKC_DAG/PE"/>
</dbReference>
<dbReference type="PANTHER" id="PTHR13944:SF18">
    <property type="entry name" value="A-KINASE ANCHOR PROTEIN 13"/>
    <property type="match status" value="1"/>
</dbReference>
<feature type="compositionally biased region" description="Basic and acidic residues" evidence="3">
    <location>
        <begin position="421"/>
        <end position="430"/>
    </location>
</feature>
<feature type="compositionally biased region" description="Low complexity" evidence="3">
    <location>
        <begin position="136"/>
        <end position="145"/>
    </location>
</feature>
<feature type="compositionally biased region" description="Basic and acidic residues" evidence="3">
    <location>
        <begin position="612"/>
        <end position="633"/>
    </location>
</feature>
<feature type="compositionally biased region" description="Polar residues" evidence="3">
    <location>
        <begin position="12"/>
        <end position="22"/>
    </location>
</feature>
<dbReference type="GO" id="GO:0043123">
    <property type="term" value="P:positive regulation of canonical NF-kappaB signal transduction"/>
    <property type="evidence" value="ECO:0007669"/>
    <property type="project" value="TreeGrafter"/>
</dbReference>
<dbReference type="Ensembl" id="ENSOTST00005167638.1">
    <property type="protein sequence ID" value="ENSOTSP00005124284.1"/>
    <property type="gene ID" value="ENSOTSG00005057567.1"/>
</dbReference>
<dbReference type="PROSITE" id="PS00479">
    <property type="entry name" value="ZF_DAG_PE_1"/>
    <property type="match status" value="1"/>
</dbReference>
<keyword evidence="2" id="KW-0862">Zinc</keyword>
<name>A0AAZ3Q8G3_ONCTS</name>
<feature type="region of interest" description="Disordered" evidence="3">
    <location>
        <begin position="248"/>
        <end position="267"/>
    </location>
</feature>
<accession>A0AAZ3Q8G3</accession>
<feature type="compositionally biased region" description="Low complexity" evidence="3">
    <location>
        <begin position="564"/>
        <end position="576"/>
    </location>
</feature>
<feature type="compositionally biased region" description="Low complexity" evidence="3">
    <location>
        <begin position="307"/>
        <end position="323"/>
    </location>
</feature>
<protein>
    <recommendedName>
        <fullName evidence="4">Phorbol-ester/DAG-type domain-containing protein</fullName>
    </recommendedName>
</protein>
<feature type="compositionally biased region" description="Polar residues" evidence="3">
    <location>
        <begin position="590"/>
        <end position="603"/>
    </location>
</feature>
<feature type="compositionally biased region" description="Polar residues" evidence="3">
    <location>
        <begin position="405"/>
        <end position="418"/>
    </location>
</feature>
<feature type="region of interest" description="Disordered" evidence="3">
    <location>
        <begin position="304"/>
        <end position="361"/>
    </location>
</feature>
<feature type="region of interest" description="Disordered" evidence="3">
    <location>
        <begin position="1"/>
        <end position="215"/>
    </location>
</feature>
<keyword evidence="6" id="KW-1185">Reference proteome</keyword>
<feature type="region of interest" description="Disordered" evidence="3">
    <location>
        <begin position="452"/>
        <end position="524"/>
    </location>
</feature>
<feature type="region of interest" description="Disordered" evidence="3">
    <location>
        <begin position="564"/>
        <end position="641"/>
    </location>
</feature>
<evidence type="ECO:0000259" key="4">
    <source>
        <dbReference type="PROSITE" id="PS50081"/>
    </source>
</evidence>
<dbReference type="PANTHER" id="PTHR13944">
    <property type="entry name" value="AGAP007712-PA"/>
    <property type="match status" value="1"/>
</dbReference>
<feature type="compositionally biased region" description="Basic and acidic residues" evidence="3">
    <location>
        <begin position="56"/>
        <end position="69"/>
    </location>
</feature>
<feature type="domain" description="Phorbol-ester/DAG-type" evidence="4">
    <location>
        <begin position="636"/>
        <end position="683"/>
    </location>
</feature>
<dbReference type="InterPro" id="IPR046349">
    <property type="entry name" value="C1-like_sf"/>
</dbReference>
<feature type="compositionally biased region" description="Polar residues" evidence="3">
    <location>
        <begin position="169"/>
        <end position="187"/>
    </location>
</feature>
<feature type="compositionally biased region" description="Basic and acidic residues" evidence="3">
    <location>
        <begin position="342"/>
        <end position="352"/>
    </location>
</feature>
<dbReference type="InterPro" id="IPR051632">
    <property type="entry name" value="Rho_GEF"/>
</dbReference>
<dbReference type="CDD" id="cd20878">
    <property type="entry name" value="C1_AKAP13"/>
    <property type="match status" value="1"/>
</dbReference>
<reference evidence="5" key="3">
    <citation type="submission" date="2025-09" db="UniProtKB">
        <authorList>
            <consortium name="Ensembl"/>
        </authorList>
    </citation>
    <scope>IDENTIFICATION</scope>
</reference>
<dbReference type="AlphaFoldDB" id="A0AAZ3Q8G3"/>
<dbReference type="GeneTree" id="ENSGT00940000154146"/>
<dbReference type="GO" id="GO:0005078">
    <property type="term" value="F:MAP-kinase scaffold activity"/>
    <property type="evidence" value="ECO:0007669"/>
    <property type="project" value="TreeGrafter"/>
</dbReference>
<dbReference type="Proteomes" id="UP000694402">
    <property type="component" value="Unassembled WGS sequence"/>
</dbReference>
<evidence type="ECO:0000313" key="5">
    <source>
        <dbReference type="Ensembl" id="ENSOTSP00005124284.1"/>
    </source>
</evidence>
<dbReference type="GO" id="GO:0071875">
    <property type="term" value="P:adrenergic receptor signaling pathway"/>
    <property type="evidence" value="ECO:0007669"/>
    <property type="project" value="TreeGrafter"/>
</dbReference>
<evidence type="ECO:0000256" key="2">
    <source>
        <dbReference type="ARBA" id="ARBA00022833"/>
    </source>
</evidence>
<keyword evidence="1" id="KW-0479">Metal-binding</keyword>
<proteinExistence type="predicted"/>
<reference evidence="5" key="2">
    <citation type="submission" date="2025-08" db="UniProtKB">
        <authorList>
            <consortium name="Ensembl"/>
        </authorList>
    </citation>
    <scope>IDENTIFICATION</scope>
</reference>
<feature type="compositionally biased region" description="Polar residues" evidence="3">
    <location>
        <begin position="30"/>
        <end position="39"/>
    </location>
</feature>
<evidence type="ECO:0000256" key="1">
    <source>
        <dbReference type="ARBA" id="ARBA00022723"/>
    </source>
</evidence>
<dbReference type="GO" id="GO:0035023">
    <property type="term" value="P:regulation of Rho protein signal transduction"/>
    <property type="evidence" value="ECO:0007669"/>
    <property type="project" value="TreeGrafter"/>
</dbReference>
<feature type="compositionally biased region" description="Basic and acidic residues" evidence="3">
    <location>
        <begin position="80"/>
        <end position="92"/>
    </location>
</feature>
<feature type="compositionally biased region" description="Basic and acidic residues" evidence="3">
    <location>
        <begin position="248"/>
        <end position="266"/>
    </location>
</feature>